<dbReference type="InterPro" id="IPR049142">
    <property type="entry name" value="MS_channel_1st"/>
</dbReference>
<dbReference type="InterPro" id="IPR023408">
    <property type="entry name" value="MscS_beta-dom_sf"/>
</dbReference>
<dbReference type="InterPro" id="IPR011014">
    <property type="entry name" value="MscS_channel_TM-2"/>
</dbReference>
<organism evidence="10 11">
    <name type="scientific">Agrobacterium tumefaciens str. B6</name>
    <dbReference type="NCBI Taxonomy" id="1183423"/>
    <lineage>
        <taxon>Bacteria</taxon>
        <taxon>Pseudomonadati</taxon>
        <taxon>Pseudomonadota</taxon>
        <taxon>Alphaproteobacteria</taxon>
        <taxon>Hyphomicrobiales</taxon>
        <taxon>Rhizobiaceae</taxon>
        <taxon>Rhizobium/Agrobacterium group</taxon>
        <taxon>Agrobacterium</taxon>
        <taxon>Agrobacterium tumefaciens complex</taxon>
    </lineage>
</organism>
<feature type="transmembrane region" description="Helical" evidence="7">
    <location>
        <begin position="234"/>
        <end position="257"/>
    </location>
</feature>
<feature type="transmembrane region" description="Helical" evidence="7">
    <location>
        <begin position="458"/>
        <end position="480"/>
    </location>
</feature>
<proteinExistence type="inferred from homology"/>
<feature type="transmembrane region" description="Helical" evidence="7">
    <location>
        <begin position="516"/>
        <end position="535"/>
    </location>
</feature>
<dbReference type="SUPFAM" id="SSF50182">
    <property type="entry name" value="Sm-like ribonucleoproteins"/>
    <property type="match status" value="1"/>
</dbReference>
<accession>A0A822V7L9</accession>
<evidence type="ECO:0000256" key="2">
    <source>
        <dbReference type="ARBA" id="ARBA00008017"/>
    </source>
</evidence>
<dbReference type="Proteomes" id="UP000192074">
    <property type="component" value="Unassembled WGS sequence"/>
</dbReference>
<evidence type="ECO:0000313" key="11">
    <source>
        <dbReference type="Proteomes" id="UP000192074"/>
    </source>
</evidence>
<dbReference type="InterPro" id="IPR010920">
    <property type="entry name" value="LSM_dom_sf"/>
</dbReference>
<dbReference type="InterPro" id="IPR045276">
    <property type="entry name" value="YbiO_bact"/>
</dbReference>
<dbReference type="Pfam" id="PF00924">
    <property type="entry name" value="MS_channel_2nd"/>
    <property type="match status" value="1"/>
</dbReference>
<protein>
    <recommendedName>
        <fullName evidence="12">Mechanosensitive ion channel protein</fullName>
    </recommendedName>
</protein>
<dbReference type="EMBL" id="FCNL01000031">
    <property type="protein sequence ID" value="CVI21280.1"/>
    <property type="molecule type" value="Genomic_DNA"/>
</dbReference>
<dbReference type="InterPro" id="IPR006685">
    <property type="entry name" value="MscS_channel_2nd"/>
</dbReference>
<feature type="domain" description="Mechanosensitive ion channel transmembrane helices 2/3" evidence="9">
    <location>
        <begin position="525"/>
        <end position="560"/>
    </location>
</feature>
<dbReference type="Pfam" id="PF21088">
    <property type="entry name" value="MS_channel_1st"/>
    <property type="match status" value="1"/>
</dbReference>
<dbReference type="SUPFAM" id="SSF82861">
    <property type="entry name" value="Mechanosensitive channel protein MscS (YggB), transmembrane region"/>
    <property type="match status" value="1"/>
</dbReference>
<feature type="domain" description="Mechanosensitive ion channel MscS" evidence="8">
    <location>
        <begin position="561"/>
        <end position="626"/>
    </location>
</feature>
<dbReference type="AlphaFoldDB" id="A0A822V7L9"/>
<evidence type="ECO:0000256" key="6">
    <source>
        <dbReference type="ARBA" id="ARBA00023136"/>
    </source>
</evidence>
<evidence type="ECO:0000256" key="5">
    <source>
        <dbReference type="ARBA" id="ARBA00022989"/>
    </source>
</evidence>
<gene>
    <name evidence="10" type="ORF">AGR4A_Lc130244</name>
</gene>
<feature type="transmembrane region" description="Helical" evidence="7">
    <location>
        <begin position="160"/>
        <end position="181"/>
    </location>
</feature>
<name>A0A822V7L9_AGRTU</name>
<sequence>MREGSLRTIAAAGYLSGENQRMFRPQRRDPRWKAVFVACACTVTLLFAVVGAFAQERPITVILRQGQSDAEIGRLLGAAAQTGRPVAVEWQNATEAQASEAAVPVAAVDEGQASGPLGGVSRAFVRGATLALNGASGIAGVFSDTETTLAGEGRSGLTDVGTAILAIAAGALGAFSFRRIFPGKFHPRGDRLALPGRMKDTISRFALDLVSVGILVAVAYVGLRLLLEGGTLSFQIAAGLVTIATVTALYTAFGRIFLAPLLDGEPLIGIARPRWHLAMFIAYGAIGSLVGETVRLADARALDKGAIEGWFLIGSTVLTLLKLWWFIAGRRDIRNAFTGTNAGTFRRMAGYILPDFYAVSALAIWFAGFLVAGTPNSAAWSFAAGTTQIVLIAVPIIALGSWSLLGHLARNGAAGLHSTLLWGLRTAVSGAVWLIGLHLIVILWQPLMSGETAVVTGWFVWLQRLGLAVVASWTLCSGLWRYFDTIAPTSAIALPGQDEDEAHKQPASRMSTVMPVIRNLTLGAVLAIAALLVLTSTGINVAPLLAGFGVLGLALSFGSQTLVKDVVSGIFFIADDAFRIGEYIDTGGLMGTVEHISVRSIRLRHHNGPIHTIPFGQINSVTNYSRDWGTIKFELRFERDADAELIRKTAKKVGLAMLEDPEFGSEFLVPLKMQGIQTVTETSMVVRFKFTSRPGNPSILKREGMKRLLSAFRAAGLSLASNAVTVRSGAGTAADAAAAAMPLRPPETTAANAPA</sequence>
<evidence type="ECO:0008006" key="12">
    <source>
        <dbReference type="Google" id="ProtNLM"/>
    </source>
</evidence>
<dbReference type="PANTHER" id="PTHR30460:SF0">
    <property type="entry name" value="MODERATE CONDUCTANCE MECHANOSENSITIVE CHANNEL YBIO"/>
    <property type="match status" value="1"/>
</dbReference>
<feature type="transmembrane region" description="Helical" evidence="7">
    <location>
        <begin position="378"/>
        <end position="405"/>
    </location>
</feature>
<keyword evidence="5 7" id="KW-1133">Transmembrane helix</keyword>
<comment type="similarity">
    <text evidence="2">Belongs to the MscS (TC 1.A.23) family.</text>
</comment>
<evidence type="ECO:0000259" key="8">
    <source>
        <dbReference type="Pfam" id="PF00924"/>
    </source>
</evidence>
<dbReference type="Gene3D" id="2.30.30.60">
    <property type="match status" value="1"/>
</dbReference>
<dbReference type="GO" id="GO:0005886">
    <property type="term" value="C:plasma membrane"/>
    <property type="evidence" value="ECO:0007669"/>
    <property type="project" value="UniProtKB-SubCell"/>
</dbReference>
<keyword evidence="3" id="KW-1003">Cell membrane</keyword>
<keyword evidence="6 7" id="KW-0472">Membrane</keyword>
<dbReference type="Gene3D" id="3.30.70.100">
    <property type="match status" value="1"/>
</dbReference>
<evidence type="ECO:0000256" key="4">
    <source>
        <dbReference type="ARBA" id="ARBA00022692"/>
    </source>
</evidence>
<keyword evidence="4 7" id="KW-0812">Transmembrane</keyword>
<comment type="subcellular location">
    <subcellularLocation>
        <location evidence="1">Cell membrane</location>
        <topology evidence="1">Multi-pass membrane protein</topology>
    </subcellularLocation>
</comment>
<evidence type="ECO:0000256" key="1">
    <source>
        <dbReference type="ARBA" id="ARBA00004651"/>
    </source>
</evidence>
<dbReference type="Gene3D" id="1.10.287.1260">
    <property type="match status" value="1"/>
</dbReference>
<feature type="transmembrane region" description="Helical" evidence="7">
    <location>
        <begin position="34"/>
        <end position="54"/>
    </location>
</feature>
<evidence type="ECO:0000256" key="7">
    <source>
        <dbReference type="SAM" id="Phobius"/>
    </source>
</evidence>
<feature type="transmembrane region" description="Helical" evidence="7">
    <location>
        <begin position="309"/>
        <end position="327"/>
    </location>
</feature>
<feature type="transmembrane region" description="Helical" evidence="7">
    <location>
        <begin position="426"/>
        <end position="446"/>
    </location>
</feature>
<evidence type="ECO:0000256" key="3">
    <source>
        <dbReference type="ARBA" id="ARBA00022475"/>
    </source>
</evidence>
<feature type="transmembrane region" description="Helical" evidence="7">
    <location>
        <begin position="202"/>
        <end position="222"/>
    </location>
</feature>
<evidence type="ECO:0000259" key="9">
    <source>
        <dbReference type="Pfam" id="PF21088"/>
    </source>
</evidence>
<reference evidence="10 11" key="1">
    <citation type="submission" date="2016-01" db="EMBL/GenBank/DDBJ databases">
        <authorList>
            <person name="Regsiter A."/>
            <person name="william w."/>
        </authorList>
    </citation>
    <scope>NUCLEOTIDE SEQUENCE [LARGE SCALE GENOMIC DNA]</scope>
    <source>
        <strain evidence="10 11">B6</strain>
    </source>
</reference>
<dbReference type="PANTHER" id="PTHR30460">
    <property type="entry name" value="MODERATE CONDUCTANCE MECHANOSENSITIVE CHANNEL YBIO"/>
    <property type="match status" value="1"/>
</dbReference>
<evidence type="ECO:0000313" key="10">
    <source>
        <dbReference type="EMBL" id="CVI21280.1"/>
    </source>
</evidence>
<feature type="transmembrane region" description="Helical" evidence="7">
    <location>
        <begin position="277"/>
        <end position="297"/>
    </location>
</feature>
<dbReference type="GO" id="GO:0008381">
    <property type="term" value="F:mechanosensitive monoatomic ion channel activity"/>
    <property type="evidence" value="ECO:0007669"/>
    <property type="project" value="InterPro"/>
</dbReference>
<comment type="caution">
    <text evidence="10">The sequence shown here is derived from an EMBL/GenBank/DDBJ whole genome shotgun (WGS) entry which is preliminary data.</text>
</comment>
<feature type="transmembrane region" description="Helical" evidence="7">
    <location>
        <begin position="348"/>
        <end position="372"/>
    </location>
</feature>